<name>F4KQK5_HALH1</name>
<evidence type="ECO:0000256" key="1">
    <source>
        <dbReference type="SAM" id="SignalP"/>
    </source>
</evidence>
<keyword evidence="3" id="KW-1185">Reference proteome</keyword>
<gene>
    <name evidence="2" type="ordered locus">Halhy_2109</name>
</gene>
<feature type="signal peptide" evidence="1">
    <location>
        <begin position="1"/>
        <end position="23"/>
    </location>
</feature>
<evidence type="ECO:0008006" key="4">
    <source>
        <dbReference type="Google" id="ProtNLM"/>
    </source>
</evidence>
<evidence type="ECO:0000313" key="2">
    <source>
        <dbReference type="EMBL" id="AEE49994.1"/>
    </source>
</evidence>
<dbReference type="KEGG" id="hhy:Halhy_2109"/>
<keyword evidence="1" id="KW-0732">Signal</keyword>
<dbReference type="HOGENOM" id="CLU_979215_0_0_10"/>
<dbReference type="STRING" id="760192.Halhy_2109"/>
<protein>
    <recommendedName>
        <fullName evidence="4">Secretion system C-terminal sorting domain-containing protein</fullName>
    </recommendedName>
</protein>
<dbReference type="RefSeq" id="WP_013764547.1">
    <property type="nucleotide sequence ID" value="NC_015510.1"/>
</dbReference>
<dbReference type="AlphaFoldDB" id="F4KQK5"/>
<dbReference type="EMBL" id="CP002691">
    <property type="protein sequence ID" value="AEE49994.1"/>
    <property type="molecule type" value="Genomic_DNA"/>
</dbReference>
<reference key="2">
    <citation type="submission" date="2011-04" db="EMBL/GenBank/DDBJ databases">
        <title>Complete sequence of chromosome of Haliscomenobacter hydrossis DSM 1100.</title>
        <authorList>
            <consortium name="US DOE Joint Genome Institute (JGI-PGF)"/>
            <person name="Lucas S."/>
            <person name="Han J."/>
            <person name="Lapidus A."/>
            <person name="Bruce D."/>
            <person name="Goodwin L."/>
            <person name="Pitluck S."/>
            <person name="Peters L."/>
            <person name="Kyrpides N."/>
            <person name="Mavromatis K."/>
            <person name="Ivanova N."/>
            <person name="Ovchinnikova G."/>
            <person name="Pagani I."/>
            <person name="Daligault H."/>
            <person name="Detter J.C."/>
            <person name="Han C."/>
            <person name="Land M."/>
            <person name="Hauser L."/>
            <person name="Markowitz V."/>
            <person name="Cheng J.-F."/>
            <person name="Hugenholtz P."/>
            <person name="Woyke T."/>
            <person name="Wu D."/>
            <person name="Verbarg S."/>
            <person name="Frueling A."/>
            <person name="Brambilla E."/>
            <person name="Klenk H.-P."/>
            <person name="Eisen J.A."/>
        </authorList>
    </citation>
    <scope>NUCLEOTIDE SEQUENCE</scope>
    <source>
        <strain>DSM 1100</strain>
    </source>
</reference>
<evidence type="ECO:0000313" key="3">
    <source>
        <dbReference type="Proteomes" id="UP000008461"/>
    </source>
</evidence>
<proteinExistence type="predicted"/>
<accession>F4KQK5</accession>
<organism evidence="2 3">
    <name type="scientific">Haliscomenobacter hydrossis (strain ATCC 27775 / DSM 1100 / LMG 10767 / O)</name>
    <dbReference type="NCBI Taxonomy" id="760192"/>
    <lineage>
        <taxon>Bacteria</taxon>
        <taxon>Pseudomonadati</taxon>
        <taxon>Bacteroidota</taxon>
        <taxon>Saprospiria</taxon>
        <taxon>Saprospirales</taxon>
        <taxon>Haliscomenobacteraceae</taxon>
        <taxon>Haliscomenobacter</taxon>
    </lineage>
</organism>
<dbReference type="eggNOG" id="ENOG50335VR">
    <property type="taxonomic scope" value="Bacteria"/>
</dbReference>
<feature type="chain" id="PRO_5003315908" description="Secretion system C-terminal sorting domain-containing protein" evidence="1">
    <location>
        <begin position="24"/>
        <end position="284"/>
    </location>
</feature>
<reference evidence="2 3" key="1">
    <citation type="journal article" date="2011" name="Stand. Genomic Sci.">
        <title>Complete genome sequence of Haliscomenobacter hydrossis type strain (O).</title>
        <authorList>
            <consortium name="US DOE Joint Genome Institute (JGI-PGF)"/>
            <person name="Daligault H."/>
            <person name="Lapidus A."/>
            <person name="Zeytun A."/>
            <person name="Nolan M."/>
            <person name="Lucas S."/>
            <person name="Del Rio T.G."/>
            <person name="Tice H."/>
            <person name="Cheng J.F."/>
            <person name="Tapia R."/>
            <person name="Han C."/>
            <person name="Goodwin L."/>
            <person name="Pitluck S."/>
            <person name="Liolios K."/>
            <person name="Pagani I."/>
            <person name="Ivanova N."/>
            <person name="Huntemann M."/>
            <person name="Mavromatis K."/>
            <person name="Mikhailova N."/>
            <person name="Pati A."/>
            <person name="Chen A."/>
            <person name="Palaniappan K."/>
            <person name="Land M."/>
            <person name="Hauser L."/>
            <person name="Brambilla E.M."/>
            <person name="Rohde M."/>
            <person name="Verbarg S."/>
            <person name="Goker M."/>
            <person name="Bristow J."/>
            <person name="Eisen J.A."/>
            <person name="Markowitz V."/>
            <person name="Hugenholtz P."/>
            <person name="Kyrpides N.C."/>
            <person name="Klenk H.P."/>
            <person name="Woyke T."/>
        </authorList>
    </citation>
    <scope>NUCLEOTIDE SEQUENCE [LARGE SCALE GENOMIC DNA]</scope>
    <source>
        <strain evidence="3">ATCC 27775 / DSM 1100 / LMG 10767 / O</strain>
    </source>
</reference>
<sequence>MSSLFKFAVLMLFVGGSVQIASAQVKFNLTLLGDQQTYLLSMVPESSWTSPQNAVSSIQVVLKYSTERSFLAGRIISLVDGVSWADNAYVESPGSAQDYNFVCFTLNEKGTKKIPFPRGEEVPLFTFVNLSKDCVGKIELVDNNSEIVRKVVNNDRLNITQNITVLGARGNAFAGILNSSVDCASRVTSTRDLESIVNKLRVFPVPASDDLQIYWENIQDKGPGKLYISNALGDKVETHKALPSDASGEQLLRLDVSKFPSGLYTGTLINLKGEGQTFRFVVTH</sequence>
<dbReference type="Proteomes" id="UP000008461">
    <property type="component" value="Chromosome"/>
</dbReference>